<evidence type="ECO:0000256" key="1">
    <source>
        <dbReference type="ARBA" id="ARBA00008857"/>
    </source>
</evidence>
<evidence type="ECO:0000313" key="5">
    <source>
        <dbReference type="EMBL" id="EYA14878.1"/>
    </source>
</evidence>
<dbReference type="GO" id="GO:0003677">
    <property type="term" value="F:DNA binding"/>
    <property type="evidence" value="ECO:0007669"/>
    <property type="project" value="UniProtKB-KW"/>
</dbReference>
<dbReference type="InterPro" id="IPR050090">
    <property type="entry name" value="Tyrosine_recombinase_XerCD"/>
</dbReference>
<dbReference type="PANTHER" id="PTHR30349">
    <property type="entry name" value="PHAGE INTEGRASE-RELATED"/>
    <property type="match status" value="1"/>
</dbReference>
<keyword evidence="3" id="KW-0233">DNA recombination</keyword>
<accession>A0AAN4N098</accession>
<dbReference type="InterPro" id="IPR011010">
    <property type="entry name" value="DNA_brk_join_enz"/>
</dbReference>
<protein>
    <submittedName>
        <fullName evidence="5">Phage integrase family protein</fullName>
    </submittedName>
</protein>
<dbReference type="GO" id="GO:0015074">
    <property type="term" value="P:DNA integration"/>
    <property type="evidence" value="ECO:0007669"/>
    <property type="project" value="InterPro"/>
</dbReference>
<evidence type="ECO:0000313" key="6">
    <source>
        <dbReference type="Proteomes" id="UP000022433"/>
    </source>
</evidence>
<dbReference type="AlphaFoldDB" id="A0AAN4N098"/>
<dbReference type="InterPro" id="IPR010998">
    <property type="entry name" value="Integrase_recombinase_N"/>
</dbReference>
<comment type="similarity">
    <text evidence="1">Belongs to the 'phage' integrase family.</text>
</comment>
<dbReference type="InterPro" id="IPR035386">
    <property type="entry name" value="Arm-DNA-bind_5"/>
</dbReference>
<comment type="caution">
    <text evidence="5">The sequence shown here is derived from an EMBL/GenBank/DDBJ whole genome shotgun (WGS) entry which is preliminary data.</text>
</comment>
<organism evidence="5 6">
    <name type="scientific">Bacteroides fragilis str. 1007-1-F #10</name>
    <dbReference type="NCBI Taxonomy" id="1339295"/>
    <lineage>
        <taxon>Bacteria</taxon>
        <taxon>Pseudomonadati</taxon>
        <taxon>Bacteroidota</taxon>
        <taxon>Bacteroidia</taxon>
        <taxon>Bacteroidales</taxon>
        <taxon>Bacteroidaceae</taxon>
        <taxon>Bacteroides</taxon>
    </lineage>
</organism>
<name>A0AAN4N098_BACFG</name>
<dbReference type="RefSeq" id="WP_032533128.1">
    <property type="nucleotide sequence ID" value="NZ_JGEA01000020.1"/>
</dbReference>
<dbReference type="SUPFAM" id="SSF56349">
    <property type="entry name" value="DNA breaking-rejoining enzymes"/>
    <property type="match status" value="1"/>
</dbReference>
<dbReference type="CDD" id="cd01185">
    <property type="entry name" value="INTN1_C_like"/>
    <property type="match status" value="1"/>
</dbReference>
<dbReference type="Pfam" id="PF17293">
    <property type="entry name" value="Arm-DNA-bind_5"/>
    <property type="match status" value="1"/>
</dbReference>
<gene>
    <name evidence="5" type="ORF">M104_1868</name>
</gene>
<keyword evidence="2" id="KW-0238">DNA-binding</keyword>
<dbReference type="Proteomes" id="UP000022433">
    <property type="component" value="Unassembled WGS sequence"/>
</dbReference>
<sequence length="410" mass="47468">MKNEKSTFSVLFYLKKDKMKKSGLVPIHAHITINGKQTQFNTKLEVLETNWKSGRAIGKSMEIQRLNSMLDDIKANIRSHFHNQLMRDSYVTPESVKNALLGKEEEANTIISFFTQHNDQYKKKVAVGEATPKTYSRYELTKLRLIEYMKDEYRVSDLPIRQINKVFIENFYLYIIKNHDCSPNTAMKFIQRFRTVVNFAQATGLITADPFAHYKLKFEYIERGYLDKDEISRLCNKEFASKRLEQVRDIFIFSCYTGLSYVDICELTRSDIRMAFDDNLWIIKKRHKTKVTSNIRLLDIPKAILNNYEGKLKNGQLLPVISNQKMNDYLKEIATVCGIDKNVTFHLARHTFATTITLANGVPIESVSKMLGHTDIRTTQIYAKVIDAKLSNDMELLAQKINTKKVTATI</sequence>
<dbReference type="PROSITE" id="PS51898">
    <property type="entry name" value="TYR_RECOMBINASE"/>
    <property type="match status" value="1"/>
</dbReference>
<feature type="domain" description="Tyr recombinase" evidence="4">
    <location>
        <begin position="221"/>
        <end position="395"/>
    </location>
</feature>
<reference evidence="5 6" key="1">
    <citation type="submission" date="2014-02" db="EMBL/GenBank/DDBJ databases">
        <authorList>
            <person name="Sears C."/>
            <person name="Carroll K."/>
            <person name="Sack B.R."/>
            <person name="Qadri F."/>
            <person name="Myers L.L."/>
            <person name="Chung G.-T."/>
            <person name="Escheverria P."/>
            <person name="Fraser C.M."/>
            <person name="Sadzewicz L."/>
            <person name="Shefchek K.A."/>
            <person name="Tallon L."/>
            <person name="Das S.P."/>
            <person name="Daugherty S."/>
            <person name="Mongodin E.F."/>
        </authorList>
    </citation>
    <scope>NUCLEOTIDE SEQUENCE [LARGE SCALE GENOMIC DNA]</scope>
    <source>
        <strain evidence="5 6">1007-1-F #10</strain>
    </source>
</reference>
<dbReference type="Pfam" id="PF00589">
    <property type="entry name" value="Phage_integrase"/>
    <property type="match status" value="1"/>
</dbReference>
<proteinExistence type="inferred from homology"/>
<evidence type="ECO:0000256" key="2">
    <source>
        <dbReference type="ARBA" id="ARBA00023125"/>
    </source>
</evidence>
<dbReference type="Pfam" id="PF13102">
    <property type="entry name" value="Phage_int_SAM_5"/>
    <property type="match status" value="1"/>
</dbReference>
<evidence type="ECO:0000259" key="4">
    <source>
        <dbReference type="PROSITE" id="PS51898"/>
    </source>
</evidence>
<evidence type="ECO:0000256" key="3">
    <source>
        <dbReference type="ARBA" id="ARBA00023172"/>
    </source>
</evidence>
<dbReference type="InterPro" id="IPR002104">
    <property type="entry name" value="Integrase_catalytic"/>
</dbReference>
<dbReference type="Gene3D" id="1.10.150.130">
    <property type="match status" value="1"/>
</dbReference>
<dbReference type="PANTHER" id="PTHR30349:SF64">
    <property type="entry name" value="PROPHAGE INTEGRASE INTD-RELATED"/>
    <property type="match status" value="1"/>
</dbReference>
<dbReference type="GO" id="GO:0006310">
    <property type="term" value="P:DNA recombination"/>
    <property type="evidence" value="ECO:0007669"/>
    <property type="project" value="UniProtKB-KW"/>
</dbReference>
<dbReference type="Gene3D" id="1.10.443.10">
    <property type="entry name" value="Intergrase catalytic core"/>
    <property type="match status" value="1"/>
</dbReference>
<dbReference type="EMBL" id="JGEA01000020">
    <property type="protein sequence ID" value="EYA14878.1"/>
    <property type="molecule type" value="Genomic_DNA"/>
</dbReference>
<dbReference type="InterPro" id="IPR013762">
    <property type="entry name" value="Integrase-like_cat_sf"/>
</dbReference>
<dbReference type="InterPro" id="IPR025269">
    <property type="entry name" value="SAM-like_dom"/>
</dbReference>